<protein>
    <submittedName>
        <fullName evidence="2">DNA packaging Nu1</fullName>
    </submittedName>
</protein>
<feature type="region of interest" description="Disordered" evidence="1">
    <location>
        <begin position="148"/>
        <end position="171"/>
    </location>
</feature>
<reference evidence="2 3" key="1">
    <citation type="journal article" date="2010" name="Int. J. Syst. Evol. Microbiol.">
        <title>Reclassification of Herbaspirillum putei as a later heterotypic synonym of Herbaspirillum huttiense, with the description of H. huttiense subsp. huttiense subsp. nov. and H. huttiense subsp. putei subsp. nov., comb. nov., and description of Herbaspirillum aquaticum sp. nov.</title>
        <authorList>
            <person name="Dobritsa A.P."/>
            <person name="Reddy M.C."/>
            <person name="Samadpour M."/>
        </authorList>
    </citation>
    <scope>NUCLEOTIDE SEQUENCE [LARGE SCALE GENOMIC DNA]</scope>
    <source>
        <strain evidence="2 3">IEH 4430</strain>
    </source>
</reference>
<comment type="caution">
    <text evidence="2">The sequence shown here is derived from an EMBL/GenBank/DDBJ whole genome shotgun (WGS) entry which is preliminary data.</text>
</comment>
<dbReference type="Proteomes" id="UP000214747">
    <property type="component" value="Unassembled WGS sequence"/>
</dbReference>
<dbReference type="InterPro" id="IPR010906">
    <property type="entry name" value="Phage_lambda_Nu1_terminase-ssu"/>
</dbReference>
<dbReference type="AlphaFoldDB" id="A0A225SM83"/>
<proteinExistence type="predicted"/>
<evidence type="ECO:0000256" key="1">
    <source>
        <dbReference type="SAM" id="MobiDB-lite"/>
    </source>
</evidence>
<accession>A0A225SM83</accession>
<evidence type="ECO:0000313" key="3">
    <source>
        <dbReference type="Proteomes" id="UP000214747"/>
    </source>
</evidence>
<sequence length="171" mass="18392">MDLEAKTTQAAFGALVGISQPAVSELLTRGILQPGEPAGVWLKAYCTNLREQAAGRFAAGELDLATERAALARAQREKVEMQNAVTRRELAPVALLEQVLSKVGRQIAGILEAVPVQLKRRSQLSADDLDFITRELVKARNHAAAIKLADLDDEDDSEAAESDLEDGSEGD</sequence>
<dbReference type="EMBL" id="NJGV01000031">
    <property type="protein sequence ID" value="OWY32012.1"/>
    <property type="molecule type" value="Genomic_DNA"/>
</dbReference>
<name>A0A225SM83_9BURK</name>
<evidence type="ECO:0000313" key="2">
    <source>
        <dbReference type="EMBL" id="OWY32012.1"/>
    </source>
</evidence>
<dbReference type="RefSeq" id="WP_082803227.1">
    <property type="nucleotide sequence ID" value="NZ_NJGV01000031.1"/>
</dbReference>
<organism evidence="2 3">
    <name type="scientific">Herbaspirillum aquaticum</name>
    <dbReference type="NCBI Taxonomy" id="568783"/>
    <lineage>
        <taxon>Bacteria</taxon>
        <taxon>Pseudomonadati</taxon>
        <taxon>Pseudomonadota</taxon>
        <taxon>Betaproteobacteria</taxon>
        <taxon>Burkholderiales</taxon>
        <taxon>Oxalobacteraceae</taxon>
        <taxon>Herbaspirillum</taxon>
    </lineage>
</organism>
<feature type="compositionally biased region" description="Acidic residues" evidence="1">
    <location>
        <begin position="151"/>
        <end position="171"/>
    </location>
</feature>
<keyword evidence="3" id="KW-1185">Reference proteome</keyword>
<gene>
    <name evidence="2" type="ORF">CEJ45_23340</name>
</gene>
<dbReference type="Pfam" id="PF07471">
    <property type="entry name" value="Phage_Nu1"/>
    <property type="match status" value="1"/>
</dbReference>